<dbReference type="SUPFAM" id="SSF51445">
    <property type="entry name" value="(Trans)glycosidases"/>
    <property type="match status" value="1"/>
</dbReference>
<gene>
    <name evidence="17" type="ORF">NEMBOFW57_001285</name>
</gene>
<evidence type="ECO:0000256" key="4">
    <source>
        <dbReference type="ARBA" id="ARBA00012729"/>
    </source>
</evidence>
<protein>
    <recommendedName>
        <fullName evidence="4">chitinase</fullName>
        <ecNumber evidence="4">3.2.1.14</ecNumber>
    </recommendedName>
</protein>
<dbReference type="GO" id="GO:0000272">
    <property type="term" value="P:polysaccharide catabolic process"/>
    <property type="evidence" value="ECO:0007669"/>
    <property type="project" value="UniProtKB-KW"/>
</dbReference>
<dbReference type="InterPro" id="IPR050314">
    <property type="entry name" value="Glycosyl_Hydrlase_18"/>
</dbReference>
<dbReference type="SUPFAM" id="SSF54556">
    <property type="entry name" value="Chitinase insertion domain"/>
    <property type="match status" value="1"/>
</dbReference>
<dbReference type="Gene3D" id="3.10.50.10">
    <property type="match status" value="1"/>
</dbReference>
<keyword evidence="8" id="KW-0146">Chitin degradation</keyword>
<dbReference type="GO" id="GO:0005576">
    <property type="term" value="C:extracellular region"/>
    <property type="evidence" value="ECO:0007669"/>
    <property type="project" value="UniProtKB-SubCell"/>
</dbReference>
<dbReference type="SMART" id="SM00270">
    <property type="entry name" value="ChtBD1"/>
    <property type="match status" value="2"/>
</dbReference>
<evidence type="ECO:0000256" key="12">
    <source>
        <dbReference type="PROSITE-ProRule" id="PRU00261"/>
    </source>
</evidence>
<evidence type="ECO:0000256" key="1">
    <source>
        <dbReference type="ARBA" id="ARBA00000822"/>
    </source>
</evidence>
<evidence type="ECO:0000256" key="7">
    <source>
        <dbReference type="ARBA" id="ARBA00022801"/>
    </source>
</evidence>
<dbReference type="PROSITE" id="PS00026">
    <property type="entry name" value="CHIT_BIND_I_1"/>
    <property type="match status" value="1"/>
</dbReference>
<dbReference type="InterPro" id="IPR018371">
    <property type="entry name" value="Chitin-binding_1_CS"/>
</dbReference>
<comment type="similarity">
    <text evidence="3">Belongs to the glycosyl hydrolase 18 family. Chitinase class V subfamily.</text>
</comment>
<dbReference type="InterPro" id="IPR029070">
    <property type="entry name" value="Chitinase_insertion_sf"/>
</dbReference>
<proteinExistence type="inferred from homology"/>
<dbReference type="CDD" id="cd00035">
    <property type="entry name" value="ChtBD1"/>
    <property type="match status" value="1"/>
</dbReference>
<feature type="domain" description="GH18" evidence="16">
    <location>
        <begin position="143"/>
        <end position="516"/>
    </location>
</feature>
<accession>A0AAD4I3M0</accession>
<dbReference type="Gene3D" id="3.30.60.10">
    <property type="entry name" value="Endochitinase-like"/>
    <property type="match status" value="1"/>
</dbReference>
<evidence type="ECO:0000313" key="17">
    <source>
        <dbReference type="EMBL" id="KAG7291273.1"/>
    </source>
</evidence>
<dbReference type="PANTHER" id="PTHR11177">
    <property type="entry name" value="CHITINASE"/>
    <property type="match status" value="1"/>
</dbReference>
<keyword evidence="5" id="KW-0964">Secreted</keyword>
<dbReference type="InterPro" id="IPR001579">
    <property type="entry name" value="Glyco_hydro_18_chit_AS"/>
</dbReference>
<dbReference type="InterPro" id="IPR001002">
    <property type="entry name" value="Chitin-bd_1"/>
</dbReference>
<comment type="subcellular location">
    <subcellularLocation>
        <location evidence="2">Secreted</location>
    </subcellularLocation>
</comment>
<dbReference type="PROSITE" id="PS01095">
    <property type="entry name" value="GH18_1"/>
    <property type="match status" value="1"/>
</dbReference>
<evidence type="ECO:0000259" key="15">
    <source>
        <dbReference type="PROSITE" id="PS50941"/>
    </source>
</evidence>
<dbReference type="AlphaFoldDB" id="A0AAD4I3M0"/>
<keyword evidence="9" id="KW-0119">Carbohydrate metabolism</keyword>
<dbReference type="GO" id="GO:0006032">
    <property type="term" value="P:chitin catabolic process"/>
    <property type="evidence" value="ECO:0007669"/>
    <property type="project" value="UniProtKB-KW"/>
</dbReference>
<dbReference type="Gene3D" id="3.20.20.80">
    <property type="entry name" value="Glycosidases"/>
    <property type="match status" value="1"/>
</dbReference>
<dbReference type="Pfam" id="PF00187">
    <property type="entry name" value="Chitin_bind_1"/>
    <property type="match status" value="1"/>
</dbReference>
<name>A0AAD4I3M0_9PEZI</name>
<dbReference type="InterPro" id="IPR011583">
    <property type="entry name" value="Chitinase_II/V-like_cat"/>
</dbReference>
<feature type="disulfide bond" evidence="12">
    <location>
        <begin position="106"/>
        <end position="118"/>
    </location>
</feature>
<evidence type="ECO:0000256" key="6">
    <source>
        <dbReference type="ARBA" id="ARBA00022669"/>
    </source>
</evidence>
<feature type="disulfide bond" evidence="12">
    <location>
        <begin position="111"/>
        <end position="125"/>
    </location>
</feature>
<dbReference type="PROSITE" id="PS50941">
    <property type="entry name" value="CHIT_BIND_I_2"/>
    <property type="match status" value="1"/>
</dbReference>
<dbReference type="Pfam" id="PF00704">
    <property type="entry name" value="Glyco_hydro_18"/>
    <property type="match status" value="1"/>
</dbReference>
<evidence type="ECO:0000256" key="5">
    <source>
        <dbReference type="ARBA" id="ARBA00022525"/>
    </source>
</evidence>
<dbReference type="InterPro" id="IPR017853">
    <property type="entry name" value="GH"/>
</dbReference>
<keyword evidence="18" id="KW-1185">Reference proteome</keyword>
<evidence type="ECO:0000256" key="14">
    <source>
        <dbReference type="SAM" id="SignalP"/>
    </source>
</evidence>
<keyword evidence="7 13" id="KW-0378">Hydrolase</keyword>
<reference evidence="17" key="1">
    <citation type="submission" date="2023-02" db="EMBL/GenBank/DDBJ databases">
        <authorList>
            <person name="Palmer J.M."/>
        </authorList>
    </citation>
    <scope>NUCLEOTIDE SEQUENCE</scope>
    <source>
        <strain evidence="17">FW57</strain>
    </source>
</reference>
<evidence type="ECO:0000256" key="2">
    <source>
        <dbReference type="ARBA" id="ARBA00004613"/>
    </source>
</evidence>
<comment type="caution">
    <text evidence="17">The sequence shown here is derived from an EMBL/GenBank/DDBJ whole genome shotgun (WGS) entry which is preliminary data.</text>
</comment>
<evidence type="ECO:0000256" key="9">
    <source>
        <dbReference type="ARBA" id="ARBA00023277"/>
    </source>
</evidence>
<dbReference type="Proteomes" id="UP001197093">
    <property type="component" value="Unassembled WGS sequence"/>
</dbReference>
<keyword evidence="10 13" id="KW-0326">Glycosidase</keyword>
<keyword evidence="6 12" id="KW-0147">Chitin-binding</keyword>
<evidence type="ECO:0000256" key="3">
    <source>
        <dbReference type="ARBA" id="ARBA00008682"/>
    </source>
</evidence>
<dbReference type="EMBL" id="JAHCVI010000001">
    <property type="protein sequence ID" value="KAG7291273.1"/>
    <property type="molecule type" value="Genomic_DNA"/>
</dbReference>
<evidence type="ECO:0000256" key="8">
    <source>
        <dbReference type="ARBA" id="ARBA00023024"/>
    </source>
</evidence>
<feature type="domain" description="Chitin-binding type-1" evidence="15">
    <location>
        <begin position="88"/>
        <end position="142"/>
    </location>
</feature>
<dbReference type="PANTHER" id="PTHR11177:SF333">
    <property type="entry name" value="CHITINASE"/>
    <property type="match status" value="1"/>
</dbReference>
<dbReference type="InterPro" id="IPR036861">
    <property type="entry name" value="Endochitinase-like_sf"/>
</dbReference>
<dbReference type="GO" id="GO:0008843">
    <property type="term" value="F:endochitinase activity"/>
    <property type="evidence" value="ECO:0007669"/>
    <property type="project" value="UniProtKB-EC"/>
</dbReference>
<dbReference type="GO" id="GO:0008061">
    <property type="term" value="F:chitin binding"/>
    <property type="evidence" value="ECO:0007669"/>
    <property type="project" value="UniProtKB-UniRule"/>
</dbReference>
<dbReference type="SUPFAM" id="SSF57016">
    <property type="entry name" value="Plant lectins/antimicrobial peptides"/>
    <property type="match status" value="1"/>
</dbReference>
<keyword evidence="11" id="KW-0624">Polysaccharide degradation</keyword>
<keyword evidence="14" id="KW-0732">Signal</keyword>
<dbReference type="PROSITE" id="PS51910">
    <property type="entry name" value="GH18_2"/>
    <property type="match status" value="1"/>
</dbReference>
<dbReference type="SMART" id="SM00636">
    <property type="entry name" value="Glyco_18"/>
    <property type="match status" value="1"/>
</dbReference>
<dbReference type="CDD" id="cd06922">
    <property type="entry name" value="ChtBD1_GH18_1"/>
    <property type="match status" value="1"/>
</dbReference>
<sequence length="1157" mass="124896">MAKSRTWSAPARHGLGLFMLLIVALLVLFPETVSAKALAAVDGQTGAPDYTCSPTKPCALGCCGKNGICGMGPDYCSAENCVNSCDAKSECDPSNWGPQYAAHTKCPLNVCCSKYGFCGTTEEFCGTTQIANPRCPGGKSATRRTIGYYEGWGVGRACDAMLPEQIPVAAYTHINFAFAMIDPVSFAVAPMSDGDVALYSRVTGLKSLYPDLQVWISIGGWTMNDPEQPTATTFSDLAGSTAHQQKFFASLISFMSQYGFDGVDIDWEYPVAEERSGRPEDYENYPVFLKNLRNAFQAAGKSWGVTITMPSSFWYLQHFDIVKLEPVVDWFNMMEYDIHGTWDSTSVWTGAYIAAHTNLTEIDQSMKLLWRNGINPAKVVLGLGFYGRSYQLADPSCNKPGCVFTSGAPGGPCTESVGTLSYGEIQRLIKAGATPVLDSEAAVQMLTYEGNNWVSYDDETTLKMKIDYANENCLGGTMVWAASTDDSKGSAAAALKAASGGSLSLSTQMNIVLPADNPGLCSWTRCGGSCPAGTTAAAYVLDGCPQPTASPFTYRLFCCPSNDVPNCKQSAEGLSGNTCNGGTCPQGTQLLTTTQFILVPYNLCPGGGHLNWCCDRTKSMINTLGQCSWTDCGGSCPAGTTQLTQTLTGDGGDSPCSSGRRSLCCSTSGGNGFIPSTCGWYRNAYHNTCTPGCPQGKVQLAVDSAGANCARGFGSFCCDPPVNFLAGRSDPQVQSFKSLVHAYVTNGRCSAFPGLGRKRQISLLSPTSHDMAIRLAPMLYDWEWLESERKYITPFQQTWDDEIRGNGNLFPSFDSLADSLAGIDTSTNNAVDYLDRKLCNLKVKGTFDPIMCSSKKCSGGSACPRKRMMGAVPDDITNQFFDTTAVTNGLDFTDPSTTPVGATHWWQQAKNLDWWRGSNHGIDSITGAEIASSAFVNFAQDPGRNIVTGAGPVWGCTTVAVVSNFGAWTAHFWQGFFEEDDAAFQQKVLDFLEWGNWLEAYPGLAAYTGAGGAFDLARTSFLSVVIMTPKVYQMSLPDPILPPVVVPGFGPLYPTRVAAIQRRLDEIFGVADGTLNTIVHTYASDQLIWDSHPTDIGLDASGQLYIHWSWSLDRSPRMVTNPYTGMMTIQRRATNVPGLRPAVRVFCGNTLEFTQTW</sequence>
<feature type="signal peptide" evidence="14">
    <location>
        <begin position="1"/>
        <end position="35"/>
    </location>
</feature>
<evidence type="ECO:0000256" key="11">
    <source>
        <dbReference type="ARBA" id="ARBA00023326"/>
    </source>
</evidence>
<evidence type="ECO:0000256" key="10">
    <source>
        <dbReference type="ARBA" id="ARBA00023295"/>
    </source>
</evidence>
<feature type="chain" id="PRO_5042180885" description="chitinase" evidence="14">
    <location>
        <begin position="36"/>
        <end position="1157"/>
    </location>
</feature>
<comment type="caution">
    <text evidence="12">Lacks conserved residue(s) required for the propagation of feature annotation.</text>
</comment>
<dbReference type="InterPro" id="IPR001223">
    <property type="entry name" value="Glyco_hydro18_cat"/>
</dbReference>
<organism evidence="17 18">
    <name type="scientific">Staphylotrichum longicolle</name>
    <dbReference type="NCBI Taxonomy" id="669026"/>
    <lineage>
        <taxon>Eukaryota</taxon>
        <taxon>Fungi</taxon>
        <taxon>Dikarya</taxon>
        <taxon>Ascomycota</taxon>
        <taxon>Pezizomycotina</taxon>
        <taxon>Sordariomycetes</taxon>
        <taxon>Sordariomycetidae</taxon>
        <taxon>Sordariales</taxon>
        <taxon>Chaetomiaceae</taxon>
        <taxon>Staphylotrichum</taxon>
    </lineage>
</organism>
<dbReference type="EC" id="3.2.1.14" evidence="4"/>
<evidence type="ECO:0000259" key="16">
    <source>
        <dbReference type="PROSITE" id="PS51910"/>
    </source>
</evidence>
<comment type="catalytic activity">
    <reaction evidence="1">
        <text>Random endo-hydrolysis of N-acetyl-beta-D-glucosaminide (1-&gt;4)-beta-linkages in chitin and chitodextrins.</text>
        <dbReference type="EC" id="3.2.1.14"/>
    </reaction>
</comment>
<keyword evidence="12" id="KW-1015">Disulfide bond</keyword>
<evidence type="ECO:0000313" key="18">
    <source>
        <dbReference type="Proteomes" id="UP001197093"/>
    </source>
</evidence>
<evidence type="ECO:0000256" key="13">
    <source>
        <dbReference type="RuleBase" id="RU000489"/>
    </source>
</evidence>